<keyword evidence="4" id="KW-0449">Lipoprotein</keyword>
<comment type="caution">
    <text evidence="4">The sequence shown here is derived from an EMBL/GenBank/DDBJ whole genome shotgun (WGS) entry which is preliminary data.</text>
</comment>
<evidence type="ECO:0000256" key="1">
    <source>
        <dbReference type="SAM" id="MobiDB-lite"/>
    </source>
</evidence>
<dbReference type="OrthoDB" id="9766672at2"/>
<dbReference type="InterPro" id="IPR007730">
    <property type="entry name" value="SPOR-like_dom"/>
</dbReference>
<dbReference type="Proteomes" id="UP000030960">
    <property type="component" value="Unassembled WGS sequence"/>
</dbReference>
<feature type="region of interest" description="Disordered" evidence="1">
    <location>
        <begin position="194"/>
        <end position="214"/>
    </location>
</feature>
<dbReference type="PROSITE" id="PS51724">
    <property type="entry name" value="SPOR"/>
    <property type="match status" value="1"/>
</dbReference>
<dbReference type="Pfam" id="PF05036">
    <property type="entry name" value="SPOR"/>
    <property type="match status" value="1"/>
</dbReference>
<dbReference type="GO" id="GO:0042834">
    <property type="term" value="F:peptidoglycan binding"/>
    <property type="evidence" value="ECO:0007669"/>
    <property type="project" value="InterPro"/>
</dbReference>
<sequence length="308" mass="31782">MSGKSSNLSRTLRFSSVGAVLLLASGCADGQMPGFLQAKDADGDVVARASTADSPRAARDVEAPEVFEAKEAGLWDGRPSLGGVWVAHPDAKDPERVIIRNQQNGKFVIGALFRKERETPGPRLQVSSDAAAALGVLAGQPTNLDVVALRREEAPDPDPAAGDPLATAPGAMPAAPDVSEGALDPVIDGAAAAIDGAPLPPARPDPAARPAAKPAVVASAKPPAPAPKASRLDKPFIQIGIFSVQQNAKDTATSMRQAGMVPTIKTFSSKGKTFWRVVVGPAMSVDERGTLLAKIKKTGFTDAYAVTD</sequence>
<proteinExistence type="predicted"/>
<protein>
    <submittedName>
        <fullName evidence="4">Putative Lipoprotein</fullName>
    </submittedName>
</protein>
<feature type="domain" description="SPOR" evidence="3">
    <location>
        <begin position="229"/>
        <end position="308"/>
    </location>
</feature>
<reference evidence="4 5" key="1">
    <citation type="submission" date="2014-10" db="EMBL/GenBank/DDBJ databases">
        <title>Genome sequence of Ponticoccus sp. strain UMTAT08 isolated from clonal culture of toxic dinoflagellate Alexandrium tamiyavanichii.</title>
        <authorList>
            <person name="Gan H.Y."/>
            <person name="Muhd D.-D."/>
            <person name="Mohd Noor M.E."/>
            <person name="Yeong Y.S."/>
            <person name="Usup G."/>
        </authorList>
    </citation>
    <scope>NUCLEOTIDE SEQUENCE [LARGE SCALE GENOMIC DNA]</scope>
    <source>
        <strain evidence="4 5">UMTAT08</strain>
    </source>
</reference>
<dbReference type="InterPro" id="IPR036680">
    <property type="entry name" value="SPOR-like_sf"/>
</dbReference>
<organism evidence="4 5">
    <name type="scientific">Mameliella alba</name>
    <dbReference type="NCBI Taxonomy" id="561184"/>
    <lineage>
        <taxon>Bacteria</taxon>
        <taxon>Pseudomonadati</taxon>
        <taxon>Pseudomonadota</taxon>
        <taxon>Alphaproteobacteria</taxon>
        <taxon>Rhodobacterales</taxon>
        <taxon>Roseobacteraceae</taxon>
        <taxon>Mameliella</taxon>
    </lineage>
</organism>
<feature type="signal peptide" evidence="2">
    <location>
        <begin position="1"/>
        <end position="30"/>
    </location>
</feature>
<evidence type="ECO:0000259" key="3">
    <source>
        <dbReference type="PROSITE" id="PS51724"/>
    </source>
</evidence>
<dbReference type="SUPFAM" id="SSF110997">
    <property type="entry name" value="Sporulation related repeat"/>
    <property type="match status" value="1"/>
</dbReference>
<gene>
    <name evidence="4" type="ORF">OA50_00812</name>
</gene>
<dbReference type="EMBL" id="JSUQ01000003">
    <property type="protein sequence ID" value="KHQ54221.1"/>
    <property type="molecule type" value="Genomic_DNA"/>
</dbReference>
<feature type="chain" id="PRO_5002098089" evidence="2">
    <location>
        <begin position="31"/>
        <end position="308"/>
    </location>
</feature>
<evidence type="ECO:0000313" key="5">
    <source>
        <dbReference type="Proteomes" id="UP000030960"/>
    </source>
</evidence>
<dbReference type="RefSeq" id="WP_052244280.1">
    <property type="nucleotide sequence ID" value="NZ_JSUQ01000003.1"/>
</dbReference>
<evidence type="ECO:0000256" key="2">
    <source>
        <dbReference type="SAM" id="SignalP"/>
    </source>
</evidence>
<dbReference type="STRING" id="561184.SAMN05216376_11729"/>
<dbReference type="PROSITE" id="PS51257">
    <property type="entry name" value="PROKAR_LIPOPROTEIN"/>
    <property type="match status" value="1"/>
</dbReference>
<keyword evidence="5" id="KW-1185">Reference proteome</keyword>
<keyword evidence="2" id="KW-0732">Signal</keyword>
<evidence type="ECO:0000313" key="4">
    <source>
        <dbReference type="EMBL" id="KHQ54221.1"/>
    </source>
</evidence>
<dbReference type="Gene3D" id="3.30.70.1070">
    <property type="entry name" value="Sporulation related repeat"/>
    <property type="match status" value="1"/>
</dbReference>
<dbReference type="AlphaFoldDB" id="A0A0B3SBZ3"/>
<accession>A0A0B3SBZ3</accession>
<dbReference type="PATRIC" id="fig|1515334.3.peg.818"/>
<name>A0A0B3SBZ3_9RHOB</name>